<dbReference type="PANTHER" id="PTHR45625">
    <property type="entry name" value="PEPTIDYL-PROLYL CIS-TRANS ISOMERASE-RELATED"/>
    <property type="match status" value="1"/>
</dbReference>
<accession>A0A927J9S3</accession>
<sequence>MGRATARILGGTGLCASISVVLAGCSLATESAPSAALVADAPVGAEAATVASAPASVMVTNAPPLDVTLPRADPMPPAVSCEYPRSGNPARPVSLPPARDVPAEGAATVRLELRRGMVPISLDRSLSPCTVNSFISLAEQGFYTSSVCHRITTRGVYTLQCGDPSGTGTGGPGYGTPAEFPADQVTLDGERRSGTQTTYPRGTVAMETMSGGNSGSRFFVVFDDSPLPPTYTIIGTVDADAMWVLDAIAEAGPISGHSGAPSRPVQIIGVELDR</sequence>
<dbReference type="AlphaFoldDB" id="A0A927J9S3"/>
<dbReference type="GO" id="GO:0003755">
    <property type="term" value="F:peptidyl-prolyl cis-trans isomerase activity"/>
    <property type="evidence" value="ECO:0007669"/>
    <property type="project" value="InterPro"/>
</dbReference>
<dbReference type="InterPro" id="IPR044666">
    <property type="entry name" value="Cyclophilin_A-like"/>
</dbReference>
<gene>
    <name evidence="4" type="ORF">HT102_02265</name>
</gene>
<evidence type="ECO:0000256" key="2">
    <source>
        <dbReference type="SAM" id="SignalP"/>
    </source>
</evidence>
<reference evidence="4" key="1">
    <citation type="submission" date="2020-09" db="EMBL/GenBank/DDBJ databases">
        <title>Hoyosella lacisalsi sp. nov., a halotolerant actinobacterium isolated from soil of Lake Gudzhirganskoe.</title>
        <authorList>
            <person name="Yang Q."/>
            <person name="Guo P.Y."/>
            <person name="Liu S.W."/>
            <person name="Li F.N."/>
            <person name="Sun C.H."/>
        </authorList>
    </citation>
    <scope>NUCLEOTIDE SEQUENCE</scope>
    <source>
        <strain evidence="4">G463</strain>
    </source>
</reference>
<dbReference type="InterPro" id="IPR002130">
    <property type="entry name" value="Cyclophilin-type_PPIase_dom"/>
</dbReference>
<dbReference type="Pfam" id="PF00160">
    <property type="entry name" value="Pro_isomerase"/>
    <property type="match status" value="1"/>
</dbReference>
<keyword evidence="2" id="KW-0732">Signal</keyword>
<dbReference type="PROSITE" id="PS51257">
    <property type="entry name" value="PROKAR_LIPOPROTEIN"/>
    <property type="match status" value="1"/>
</dbReference>
<comment type="caution">
    <text evidence="4">The sequence shown here is derived from an EMBL/GenBank/DDBJ whole genome shotgun (WGS) entry which is preliminary data.</text>
</comment>
<feature type="domain" description="PPIase cyclophilin-type" evidence="3">
    <location>
        <begin position="116"/>
        <end position="272"/>
    </location>
</feature>
<dbReference type="EMBL" id="JACYWE010000001">
    <property type="protein sequence ID" value="MBD8505316.1"/>
    <property type="molecule type" value="Genomic_DNA"/>
</dbReference>
<feature type="signal peptide" evidence="2">
    <location>
        <begin position="1"/>
        <end position="23"/>
    </location>
</feature>
<dbReference type="SUPFAM" id="SSF50891">
    <property type="entry name" value="Cyclophilin-like"/>
    <property type="match status" value="1"/>
</dbReference>
<dbReference type="Proteomes" id="UP000642993">
    <property type="component" value="Unassembled WGS sequence"/>
</dbReference>
<evidence type="ECO:0000256" key="1">
    <source>
        <dbReference type="ARBA" id="ARBA00002388"/>
    </source>
</evidence>
<feature type="chain" id="PRO_5039466932" evidence="2">
    <location>
        <begin position="24"/>
        <end position="274"/>
    </location>
</feature>
<proteinExistence type="predicted"/>
<evidence type="ECO:0000259" key="3">
    <source>
        <dbReference type="PROSITE" id="PS50072"/>
    </source>
</evidence>
<dbReference type="PROSITE" id="PS50072">
    <property type="entry name" value="CSA_PPIASE_2"/>
    <property type="match status" value="1"/>
</dbReference>
<dbReference type="InterPro" id="IPR029000">
    <property type="entry name" value="Cyclophilin-like_dom_sf"/>
</dbReference>
<organism evidence="4 5">
    <name type="scientific">Lolliginicoccus lacisalsi</name>
    <dbReference type="NCBI Taxonomy" id="2742202"/>
    <lineage>
        <taxon>Bacteria</taxon>
        <taxon>Bacillati</taxon>
        <taxon>Actinomycetota</taxon>
        <taxon>Actinomycetes</taxon>
        <taxon>Mycobacteriales</taxon>
        <taxon>Hoyosellaceae</taxon>
        <taxon>Lolliginicoccus</taxon>
    </lineage>
</organism>
<dbReference type="Gene3D" id="2.40.100.10">
    <property type="entry name" value="Cyclophilin-like"/>
    <property type="match status" value="1"/>
</dbReference>
<evidence type="ECO:0000313" key="5">
    <source>
        <dbReference type="Proteomes" id="UP000642993"/>
    </source>
</evidence>
<dbReference type="RefSeq" id="WP_192037770.1">
    <property type="nucleotide sequence ID" value="NZ_JACYWE010000001.1"/>
</dbReference>
<keyword evidence="5" id="KW-1185">Reference proteome</keyword>
<evidence type="ECO:0000313" key="4">
    <source>
        <dbReference type="EMBL" id="MBD8505316.1"/>
    </source>
</evidence>
<protein>
    <submittedName>
        <fullName evidence="4">Peptidylprolyl isomerase</fullName>
    </submittedName>
</protein>
<dbReference type="PANTHER" id="PTHR45625:SF3">
    <property type="entry name" value="PEPTIDYL-PROLYL CIS-TRANS ISOMERASE B-RELATED"/>
    <property type="match status" value="1"/>
</dbReference>
<keyword evidence="4" id="KW-0413">Isomerase</keyword>
<comment type="function">
    <text evidence="1">PPIases accelerate the folding of proteins. It catalyzes the cis-trans isomerization of proline imidic peptide bonds in oligopeptides.</text>
</comment>
<name>A0A927J9S3_9ACTN</name>